<accession>A0A560MHF2</accession>
<evidence type="ECO:0000259" key="1">
    <source>
        <dbReference type="PROSITE" id="PS51819"/>
    </source>
</evidence>
<dbReference type="InterPro" id="IPR029068">
    <property type="entry name" value="Glyas_Bleomycin-R_OHBP_Dase"/>
</dbReference>
<name>A0A560MHF2_9BRAD</name>
<dbReference type="STRING" id="1755647.AS156_09835"/>
<evidence type="ECO:0000313" key="3">
    <source>
        <dbReference type="Proteomes" id="UP000321304"/>
    </source>
</evidence>
<proteinExistence type="predicted"/>
<dbReference type="PANTHER" id="PTHR34109">
    <property type="entry name" value="BNAUNNG04460D PROTEIN-RELATED"/>
    <property type="match status" value="1"/>
</dbReference>
<dbReference type="Proteomes" id="UP000321304">
    <property type="component" value="Unassembled WGS sequence"/>
</dbReference>
<organism evidence="2 3">
    <name type="scientific">Bradyrhizobium macuxiense</name>
    <dbReference type="NCBI Taxonomy" id="1755647"/>
    <lineage>
        <taxon>Bacteria</taxon>
        <taxon>Pseudomonadati</taxon>
        <taxon>Pseudomonadota</taxon>
        <taxon>Alphaproteobacteria</taxon>
        <taxon>Hyphomicrobiales</taxon>
        <taxon>Nitrobacteraceae</taxon>
        <taxon>Bradyrhizobium</taxon>
    </lineage>
</organism>
<dbReference type="EMBL" id="VITY01000001">
    <property type="protein sequence ID" value="TWC06792.1"/>
    <property type="molecule type" value="Genomic_DNA"/>
</dbReference>
<gene>
    <name evidence="2" type="ORF">FBZ93_10180</name>
</gene>
<dbReference type="PANTHER" id="PTHR34109:SF1">
    <property type="entry name" value="VOC DOMAIN-CONTAINING PROTEIN"/>
    <property type="match status" value="1"/>
</dbReference>
<sequence>MTQYKPAGWPSVIPRIVTRDIAGLTAFLRDVFGAEGEVRTGAPTEIRIGDSIILISDGGGIREAMPAFLYVYVQNTDETYRRAIAAGAESIETPADTPYGDRRAMVRDSWANVWQIATYRSSP</sequence>
<dbReference type="InterPro" id="IPR037523">
    <property type="entry name" value="VOC_core"/>
</dbReference>
<dbReference type="Gene3D" id="3.30.720.120">
    <property type="match status" value="1"/>
</dbReference>
<dbReference type="InterPro" id="IPR004360">
    <property type="entry name" value="Glyas_Fos-R_dOase_dom"/>
</dbReference>
<dbReference type="OrthoDB" id="9806868at2"/>
<dbReference type="Gene3D" id="3.30.720.110">
    <property type="match status" value="1"/>
</dbReference>
<feature type="domain" description="VOC" evidence="1">
    <location>
        <begin position="8"/>
        <end position="119"/>
    </location>
</feature>
<protein>
    <submittedName>
        <fullName evidence="2">Putative glyoxalase superfamily protein PhnB</fullName>
    </submittedName>
</protein>
<evidence type="ECO:0000313" key="2">
    <source>
        <dbReference type="EMBL" id="TWC06792.1"/>
    </source>
</evidence>
<dbReference type="Pfam" id="PF00903">
    <property type="entry name" value="Glyoxalase"/>
    <property type="match status" value="1"/>
</dbReference>
<comment type="caution">
    <text evidence="2">The sequence shown here is derived from an EMBL/GenBank/DDBJ whole genome shotgun (WGS) entry which is preliminary data.</text>
</comment>
<dbReference type="PROSITE" id="PS51819">
    <property type="entry name" value="VOC"/>
    <property type="match status" value="1"/>
</dbReference>
<dbReference type="AlphaFoldDB" id="A0A560MHF2"/>
<keyword evidence="3" id="KW-1185">Reference proteome</keyword>
<dbReference type="SUPFAM" id="SSF54593">
    <property type="entry name" value="Glyoxalase/Bleomycin resistance protein/Dihydroxybiphenyl dioxygenase"/>
    <property type="match status" value="1"/>
</dbReference>
<reference evidence="2 3" key="1">
    <citation type="submission" date="2019-06" db="EMBL/GenBank/DDBJ databases">
        <title>Genomic Encyclopedia of Type Strains, Phase IV (KMG-V): Genome sequencing to study the core and pangenomes of soil and plant-associated prokaryotes.</title>
        <authorList>
            <person name="Whitman W."/>
        </authorList>
    </citation>
    <scope>NUCLEOTIDE SEQUENCE [LARGE SCALE GENOMIC DNA]</scope>
    <source>
        <strain evidence="2 3">BR 10355</strain>
    </source>
</reference>